<dbReference type="GO" id="GO:0000981">
    <property type="term" value="F:DNA-binding transcription factor activity, RNA polymerase II-specific"/>
    <property type="evidence" value="ECO:0007669"/>
    <property type="project" value="TreeGrafter"/>
</dbReference>
<dbReference type="PANTHER" id="PTHR23226:SF371">
    <property type="entry name" value="ZINC FINGER PROTEIN 112-LIKE PROTEIN"/>
    <property type="match status" value="1"/>
</dbReference>
<feature type="non-terminal residue" evidence="7">
    <location>
        <position position="1"/>
    </location>
</feature>
<dbReference type="InterPro" id="IPR013087">
    <property type="entry name" value="Znf_C2H2_type"/>
</dbReference>
<dbReference type="GO" id="GO:0000978">
    <property type="term" value="F:RNA polymerase II cis-regulatory region sequence-specific DNA binding"/>
    <property type="evidence" value="ECO:0007669"/>
    <property type="project" value="TreeGrafter"/>
</dbReference>
<dbReference type="Pfam" id="PF00096">
    <property type="entry name" value="zf-C2H2"/>
    <property type="match status" value="2"/>
</dbReference>
<sequence>FSQSSTLITHHRIHTGQRPYQCGDCGKSFTQSSHLTIHQKIHTGEKPYGCRECGKTFTLRSHLIRHQRIHTGEKPFECESLWLPKKVSKTWKGNSNGSQTQWDHLEFKSQCPPIGQA</sequence>
<protein>
    <submittedName>
        <fullName evidence="7">Zinc finger protein 397</fullName>
    </submittedName>
</protein>
<dbReference type="PROSITE" id="PS00028">
    <property type="entry name" value="ZINC_FINGER_C2H2_1"/>
    <property type="match status" value="2"/>
</dbReference>
<feature type="domain" description="C2H2-type" evidence="6">
    <location>
        <begin position="48"/>
        <end position="75"/>
    </location>
</feature>
<feature type="non-terminal residue" evidence="7">
    <location>
        <position position="117"/>
    </location>
</feature>
<evidence type="ECO:0000313" key="8">
    <source>
        <dbReference type="Proteomes" id="UP000765507"/>
    </source>
</evidence>
<evidence type="ECO:0000256" key="5">
    <source>
        <dbReference type="PROSITE-ProRule" id="PRU00042"/>
    </source>
</evidence>
<dbReference type="GO" id="GO:0008270">
    <property type="term" value="F:zinc ion binding"/>
    <property type="evidence" value="ECO:0007669"/>
    <property type="project" value="UniProtKB-KW"/>
</dbReference>
<organism evidence="7 8">
    <name type="scientific">Chelydra serpentina</name>
    <name type="common">Snapping turtle</name>
    <name type="synonym">Testudo serpentina</name>
    <dbReference type="NCBI Taxonomy" id="8475"/>
    <lineage>
        <taxon>Eukaryota</taxon>
        <taxon>Metazoa</taxon>
        <taxon>Chordata</taxon>
        <taxon>Craniata</taxon>
        <taxon>Vertebrata</taxon>
        <taxon>Euteleostomi</taxon>
        <taxon>Archelosauria</taxon>
        <taxon>Testudinata</taxon>
        <taxon>Testudines</taxon>
        <taxon>Cryptodira</taxon>
        <taxon>Durocryptodira</taxon>
        <taxon>Americhelydia</taxon>
        <taxon>Chelydroidea</taxon>
        <taxon>Chelydridae</taxon>
        <taxon>Chelydra</taxon>
    </lineage>
</organism>
<evidence type="ECO:0000256" key="1">
    <source>
        <dbReference type="ARBA" id="ARBA00022723"/>
    </source>
</evidence>
<reference evidence="7 8" key="1">
    <citation type="journal article" date="2020" name="G3 (Bethesda)">
        <title>Draft Genome of the Common Snapping Turtle, Chelydra serpentina, a Model for Phenotypic Plasticity in Reptiles.</title>
        <authorList>
            <person name="Das D."/>
            <person name="Singh S.K."/>
            <person name="Bierstedt J."/>
            <person name="Erickson A."/>
            <person name="Galli G.L.J."/>
            <person name="Crossley D.A. 2nd"/>
            <person name="Rhen T."/>
        </authorList>
    </citation>
    <scope>NUCLEOTIDE SEQUENCE [LARGE SCALE GENOMIC DNA]</scope>
    <source>
        <strain evidence="7">KW</strain>
    </source>
</reference>
<accession>A0A8T1RWB7</accession>
<keyword evidence="8" id="KW-1185">Reference proteome</keyword>
<keyword evidence="2" id="KW-0677">Repeat</keyword>
<dbReference type="Proteomes" id="UP000765507">
    <property type="component" value="Unassembled WGS sequence"/>
</dbReference>
<dbReference type="AlphaFoldDB" id="A0A8T1RWB7"/>
<dbReference type="PROSITE" id="PS50157">
    <property type="entry name" value="ZINC_FINGER_C2H2_2"/>
    <property type="match status" value="3"/>
</dbReference>
<dbReference type="OrthoDB" id="654211at2759"/>
<name>A0A8T1RWB7_CHESE</name>
<dbReference type="Gene3D" id="3.30.160.60">
    <property type="entry name" value="Classic Zinc Finger"/>
    <property type="match status" value="4"/>
</dbReference>
<gene>
    <name evidence="7" type="ORF">G0U57_015339</name>
</gene>
<dbReference type="FunFam" id="3.30.160.60:FF:002343">
    <property type="entry name" value="Zinc finger protein 33A"/>
    <property type="match status" value="1"/>
</dbReference>
<evidence type="ECO:0000256" key="3">
    <source>
        <dbReference type="ARBA" id="ARBA00022771"/>
    </source>
</evidence>
<keyword evidence="3 5" id="KW-0863">Zinc-finger</keyword>
<proteinExistence type="predicted"/>
<dbReference type="SMART" id="SM00355">
    <property type="entry name" value="ZnF_C2H2"/>
    <property type="match status" value="2"/>
</dbReference>
<keyword evidence="4" id="KW-0862">Zinc</keyword>
<comment type="caution">
    <text evidence="7">The sequence shown here is derived from an EMBL/GenBank/DDBJ whole genome shotgun (WGS) entry which is preliminary data.</text>
</comment>
<feature type="domain" description="C2H2-type" evidence="6">
    <location>
        <begin position="1"/>
        <end position="19"/>
    </location>
</feature>
<dbReference type="FunFam" id="3.30.160.60:FF:002090">
    <property type="entry name" value="Zinc finger protein 473"/>
    <property type="match status" value="1"/>
</dbReference>
<dbReference type="PANTHER" id="PTHR23226">
    <property type="entry name" value="ZINC FINGER AND SCAN DOMAIN-CONTAINING"/>
    <property type="match status" value="1"/>
</dbReference>
<feature type="domain" description="C2H2-type" evidence="6">
    <location>
        <begin position="20"/>
        <end position="47"/>
    </location>
</feature>
<evidence type="ECO:0000256" key="2">
    <source>
        <dbReference type="ARBA" id="ARBA00022737"/>
    </source>
</evidence>
<evidence type="ECO:0000313" key="7">
    <source>
        <dbReference type="EMBL" id="KAG6920655.1"/>
    </source>
</evidence>
<evidence type="ECO:0000256" key="4">
    <source>
        <dbReference type="ARBA" id="ARBA00022833"/>
    </source>
</evidence>
<keyword evidence="1" id="KW-0479">Metal-binding</keyword>
<evidence type="ECO:0000259" key="6">
    <source>
        <dbReference type="PROSITE" id="PS50157"/>
    </source>
</evidence>
<dbReference type="EMBL" id="JAHGAV010004709">
    <property type="protein sequence ID" value="KAG6920655.1"/>
    <property type="molecule type" value="Genomic_DNA"/>
</dbReference>
<dbReference type="SUPFAM" id="SSF57667">
    <property type="entry name" value="beta-beta-alpha zinc fingers"/>
    <property type="match status" value="2"/>
</dbReference>
<dbReference type="InterPro" id="IPR036236">
    <property type="entry name" value="Znf_C2H2_sf"/>
</dbReference>